<evidence type="ECO:0000313" key="6">
    <source>
        <dbReference type="EMBL" id="EPE05159.1"/>
    </source>
</evidence>
<evidence type="ECO:0000256" key="1">
    <source>
        <dbReference type="ARBA" id="ARBA00004173"/>
    </source>
</evidence>
<dbReference type="OrthoDB" id="5545577at2759"/>
<dbReference type="STRING" id="1262450.S3BVB1"/>
<dbReference type="HOGENOM" id="CLU_1289289_0_0_1"/>
<gene>
    <name evidence="6" type="ORF">F503_03764</name>
</gene>
<dbReference type="AlphaFoldDB" id="S3BVB1"/>
<comment type="subcellular location">
    <subcellularLocation>
        <location evidence="1">Mitochondrion</location>
    </subcellularLocation>
</comment>
<evidence type="ECO:0000256" key="5">
    <source>
        <dbReference type="SAM" id="MobiDB-lite"/>
    </source>
</evidence>
<dbReference type="GO" id="GO:0005758">
    <property type="term" value="C:mitochondrial intermembrane space"/>
    <property type="evidence" value="ECO:0007669"/>
    <property type="project" value="TreeGrafter"/>
</dbReference>
<dbReference type="Pfam" id="PF02297">
    <property type="entry name" value="COX6B"/>
    <property type="match status" value="1"/>
</dbReference>
<proteinExistence type="inferred from homology"/>
<dbReference type="EMBL" id="KE148157">
    <property type="protein sequence ID" value="EPE05159.1"/>
    <property type="molecule type" value="Genomic_DNA"/>
</dbReference>
<dbReference type="InterPro" id="IPR036549">
    <property type="entry name" value="CX6/COA6-like_sf"/>
</dbReference>
<accession>S3BVB1</accession>
<dbReference type="SUPFAM" id="SSF47694">
    <property type="entry name" value="Cytochrome c oxidase subunit h"/>
    <property type="match status" value="1"/>
</dbReference>
<dbReference type="InterPro" id="IPR048281">
    <property type="entry name" value="COA6_fun"/>
</dbReference>
<dbReference type="eggNOG" id="ENOG502S7HF">
    <property type="taxonomic scope" value="Eukaryota"/>
</dbReference>
<dbReference type="Gene3D" id="1.10.10.140">
    <property type="entry name" value="Cytochrome c oxidase, subunit VIb"/>
    <property type="match status" value="1"/>
</dbReference>
<evidence type="ECO:0000256" key="3">
    <source>
        <dbReference type="ARBA" id="ARBA00023128"/>
    </source>
</evidence>
<dbReference type="PANTHER" id="PTHR47677">
    <property type="entry name" value="CYTOCHROME C OXIDASE ASSEMBLY FACTOR 6"/>
    <property type="match status" value="1"/>
</dbReference>
<keyword evidence="7" id="KW-1185">Reference proteome</keyword>
<dbReference type="InterPro" id="IPR048280">
    <property type="entry name" value="COX6B-like"/>
</dbReference>
<name>S3BVB1_OPHP1</name>
<dbReference type="PANTHER" id="PTHR47677:SF1">
    <property type="entry name" value="CYTOCHROME C OXIDASE ASSEMBLY FACTOR 6"/>
    <property type="match status" value="1"/>
</dbReference>
<dbReference type="GO" id="GO:0033617">
    <property type="term" value="P:mitochondrial respiratory chain complex IV assembly"/>
    <property type="evidence" value="ECO:0007669"/>
    <property type="project" value="TreeGrafter"/>
</dbReference>
<keyword evidence="3" id="KW-0496">Mitochondrion</keyword>
<reference evidence="6 7" key="1">
    <citation type="journal article" date="2013" name="BMC Genomics">
        <title>The genome and transcriptome of the pine saprophyte Ophiostoma piceae, and a comparison with the bark beetle-associated pine pathogen Grosmannia clavigera.</title>
        <authorList>
            <person name="Haridas S."/>
            <person name="Wang Y."/>
            <person name="Lim L."/>
            <person name="Massoumi Alamouti S."/>
            <person name="Jackman S."/>
            <person name="Docking R."/>
            <person name="Robertson G."/>
            <person name="Birol I."/>
            <person name="Bohlmann J."/>
            <person name="Breuil C."/>
        </authorList>
    </citation>
    <scope>NUCLEOTIDE SEQUENCE [LARGE SCALE GENOMIC DNA]</scope>
    <source>
        <strain evidence="6 7">UAMH 11346</strain>
    </source>
</reference>
<comment type="similarity">
    <text evidence="2">Belongs to the cytochrome c oxidase subunit 6B family.</text>
</comment>
<organism evidence="6 7">
    <name type="scientific">Ophiostoma piceae (strain UAMH 11346)</name>
    <name type="common">Sap stain fungus</name>
    <dbReference type="NCBI Taxonomy" id="1262450"/>
    <lineage>
        <taxon>Eukaryota</taxon>
        <taxon>Fungi</taxon>
        <taxon>Dikarya</taxon>
        <taxon>Ascomycota</taxon>
        <taxon>Pezizomycotina</taxon>
        <taxon>Sordariomycetes</taxon>
        <taxon>Sordariomycetidae</taxon>
        <taxon>Ophiostomatales</taxon>
        <taxon>Ophiostomataceae</taxon>
        <taxon>Ophiostoma</taxon>
    </lineage>
</organism>
<sequence length="214" mass="23820">MRRSMQAGEDGSGIGADQSQIIAEQKDSWETALILQQIAVVADASNVNFTAAELSRRQRRHRRRHRGIGIPVNDYQKIPNKYNCTMGLLSWSSGPTSDDEKRAEAVRNGAAVPTRAERKKCWDSRDIYFGCLDKHKIIDVTKAENEAAAKKACGAENALIERDCAAQWVAHFKKYRVANYQKEQRLAALRAQGANEVQIQSGPGDTIPNPNARK</sequence>
<evidence type="ECO:0000313" key="7">
    <source>
        <dbReference type="Proteomes" id="UP000016923"/>
    </source>
</evidence>
<protein>
    <submittedName>
        <fullName evidence="6">Oxidoreductase-like protein</fullName>
    </submittedName>
</protein>
<evidence type="ECO:0000256" key="2">
    <source>
        <dbReference type="ARBA" id="ARBA00006425"/>
    </source>
</evidence>
<dbReference type="VEuPathDB" id="FungiDB:F503_03764"/>
<dbReference type="Proteomes" id="UP000016923">
    <property type="component" value="Unassembled WGS sequence"/>
</dbReference>
<keyword evidence="4" id="KW-1015">Disulfide bond</keyword>
<feature type="region of interest" description="Disordered" evidence="5">
    <location>
        <begin position="193"/>
        <end position="214"/>
    </location>
</feature>
<evidence type="ECO:0000256" key="4">
    <source>
        <dbReference type="ARBA" id="ARBA00023157"/>
    </source>
</evidence>